<feature type="compositionally biased region" description="Basic and acidic residues" evidence="1">
    <location>
        <begin position="118"/>
        <end position="128"/>
    </location>
</feature>
<evidence type="ECO:0000256" key="1">
    <source>
        <dbReference type="SAM" id="MobiDB-lite"/>
    </source>
</evidence>
<name>A0A2C9DSW2_9POXV</name>
<feature type="region of interest" description="Disordered" evidence="1">
    <location>
        <begin position="22"/>
        <end position="85"/>
    </location>
</feature>
<proteinExistence type="predicted"/>
<dbReference type="GeneID" id="65100194"/>
<feature type="compositionally biased region" description="Basic and acidic residues" evidence="1">
    <location>
        <begin position="58"/>
        <end position="67"/>
    </location>
</feature>
<dbReference type="RefSeq" id="YP_010085123.1">
    <property type="nucleotide sequence ID" value="NC_055228.1"/>
</dbReference>
<accession>A0A2C9DSW2</accession>
<feature type="region of interest" description="Disordered" evidence="1">
    <location>
        <begin position="118"/>
        <end position="152"/>
    </location>
</feature>
<organism evidence="2">
    <name type="scientific">Western grey kangaroopox virus</name>
    <dbReference type="NCBI Taxonomy" id="1566307"/>
    <lineage>
        <taxon>Viruses</taxon>
        <taxon>Varidnaviria</taxon>
        <taxon>Bamfordvirae</taxon>
        <taxon>Nucleocytoviricota</taxon>
        <taxon>Pokkesviricetes</taxon>
        <taxon>Chitovirales</taxon>
        <taxon>Poxviridae</taxon>
        <taxon>Chordopoxvirinae</taxon>
        <taxon>Macropopoxvirus</taxon>
        <taxon>Macropopoxvirus mfuliginosuspox</taxon>
        <taxon>Western kangaroopox virus</taxon>
    </lineage>
</organism>
<dbReference type="KEGG" id="vg:65100194"/>
<dbReference type="KEGG" id="vg:65100356"/>
<keyword evidence="3" id="KW-1185">Reference proteome</keyword>
<dbReference type="GeneID" id="65100356"/>
<dbReference type="RefSeq" id="YP_010085285.1">
    <property type="nucleotide sequence ID" value="NC_055228.1"/>
</dbReference>
<evidence type="ECO:0000313" key="3">
    <source>
        <dbReference type="Proteomes" id="UP000318778"/>
    </source>
</evidence>
<protein>
    <submittedName>
        <fullName evidence="2">Uncharacterized protein</fullName>
    </submittedName>
</protein>
<sequence>MLYYGGIPRTRAGRCLLSSRGSGYGTRILPEGGTDRTPLRTNPSSPISPERSWPPRIGRRETSEEFPIRSGDLQPPPLTPGERKLVLPPCPGERNWSCSTGDRKLVFLPREEKLVLPSPGREKIDSSRGRKLVFLPPPGTENVSFLPPRGEK</sequence>
<dbReference type="EMBL" id="MF467280">
    <property type="protein sequence ID" value="ATI20933.1"/>
    <property type="molecule type" value="Genomic_DNA"/>
</dbReference>
<dbReference type="EMBL" id="MF467280">
    <property type="protein sequence ID" value="ATI21095.1"/>
    <property type="molecule type" value="Genomic_DNA"/>
</dbReference>
<reference evidence="2" key="1">
    <citation type="journal article" date="2017" name="Virus Res.">
        <title>Complete genomic characterisation of two novel poxviruses (WKPV and EKPV) from western and eastern grey kangaroos.</title>
        <authorList>
            <person name="Bennett M."/>
            <person name="Tu S.L."/>
            <person name="Upton C."/>
            <person name="McArtor C."/>
            <person name="Gillett A."/>
            <person name="Laird T."/>
            <person name="O'Dea M."/>
        </authorList>
    </citation>
    <scope>NUCLEOTIDE SEQUENCE [LARGE SCALE GENOMIC DNA]</scope>
    <source>
        <strain evidence="2">Western Australia</strain>
    </source>
</reference>
<evidence type="ECO:0000313" key="2">
    <source>
        <dbReference type="EMBL" id="ATI21095.1"/>
    </source>
</evidence>
<dbReference type="Proteomes" id="UP000318778">
    <property type="component" value="Segment"/>
</dbReference>